<proteinExistence type="predicted"/>
<dbReference type="InterPro" id="IPR021354">
    <property type="entry name" value="DUF2975"/>
</dbReference>
<sequence length="158" mass="17756">MKFTATLYLKAAVSFIGLSVLTLCILWLPWQAGELALTYPEFSYLQYPLLIGLYMTALPFFFALYQAWKLLISIDRNQAFSELAVKRLVLIKYCAVTIFVIYLAGEILIISQNAGHPGIVLMGLIIMFSSIVISIFAALLQNLLKNALELKEENELTV</sequence>
<dbReference type="Proteomes" id="UP000323317">
    <property type="component" value="Unassembled WGS sequence"/>
</dbReference>
<dbReference type="AlphaFoldDB" id="A0A5D4KBV0"/>
<comment type="caution">
    <text evidence="2">The sequence shown here is derived from an EMBL/GenBank/DDBJ whole genome shotgun (WGS) entry which is preliminary data.</text>
</comment>
<dbReference type="RefSeq" id="WP_148947726.1">
    <property type="nucleotide sequence ID" value="NZ_VTEH01000013.1"/>
</dbReference>
<name>A0A5D4KBV0_9BACI</name>
<keyword evidence="1" id="KW-0812">Transmembrane</keyword>
<evidence type="ECO:0000313" key="2">
    <source>
        <dbReference type="EMBL" id="TYR74240.1"/>
    </source>
</evidence>
<evidence type="ECO:0000256" key="1">
    <source>
        <dbReference type="SAM" id="Phobius"/>
    </source>
</evidence>
<feature type="transmembrane region" description="Helical" evidence="1">
    <location>
        <begin position="89"/>
        <end position="112"/>
    </location>
</feature>
<feature type="transmembrane region" description="Helical" evidence="1">
    <location>
        <begin position="48"/>
        <end position="68"/>
    </location>
</feature>
<gene>
    <name evidence="2" type="ORF">FZC79_15620</name>
</gene>
<evidence type="ECO:0000313" key="3">
    <source>
        <dbReference type="Proteomes" id="UP000323317"/>
    </source>
</evidence>
<feature type="transmembrane region" description="Helical" evidence="1">
    <location>
        <begin position="118"/>
        <end position="140"/>
    </location>
</feature>
<organism evidence="2 3">
    <name type="scientific">Rossellomorea vietnamensis</name>
    <dbReference type="NCBI Taxonomy" id="218284"/>
    <lineage>
        <taxon>Bacteria</taxon>
        <taxon>Bacillati</taxon>
        <taxon>Bacillota</taxon>
        <taxon>Bacilli</taxon>
        <taxon>Bacillales</taxon>
        <taxon>Bacillaceae</taxon>
        <taxon>Rossellomorea</taxon>
    </lineage>
</organism>
<dbReference type="EMBL" id="VTEH01000013">
    <property type="protein sequence ID" value="TYR74240.1"/>
    <property type="molecule type" value="Genomic_DNA"/>
</dbReference>
<protein>
    <submittedName>
        <fullName evidence="2">DUF2975 domain-containing protein</fullName>
    </submittedName>
</protein>
<feature type="transmembrane region" description="Helical" evidence="1">
    <location>
        <begin position="7"/>
        <end position="28"/>
    </location>
</feature>
<reference evidence="2 3" key="1">
    <citation type="submission" date="2019-08" db="EMBL/GenBank/DDBJ databases">
        <title>Bacillus genomes from the desert of Cuatro Cienegas, Coahuila.</title>
        <authorList>
            <person name="Olmedo-Alvarez G."/>
        </authorList>
    </citation>
    <scope>NUCLEOTIDE SEQUENCE [LARGE SCALE GENOMIC DNA]</scope>
    <source>
        <strain evidence="2 3">CH40_1T</strain>
    </source>
</reference>
<accession>A0A5D4KBV0</accession>
<keyword evidence="1" id="KW-0472">Membrane</keyword>
<keyword evidence="1" id="KW-1133">Transmembrane helix</keyword>
<dbReference type="Pfam" id="PF11188">
    <property type="entry name" value="DUF2975"/>
    <property type="match status" value="1"/>
</dbReference>